<keyword evidence="3" id="KW-0732">Signal</keyword>
<name>A0A813HEJ0_POLGL</name>
<feature type="domain" description="Copper type II ascorbate-dependent monooxygenase C-terminal" evidence="5">
    <location>
        <begin position="324"/>
        <end position="450"/>
    </location>
</feature>
<dbReference type="Gene3D" id="2.60.120.230">
    <property type="match status" value="1"/>
</dbReference>
<evidence type="ECO:0000313" key="8">
    <source>
        <dbReference type="Proteomes" id="UP000654075"/>
    </source>
</evidence>
<dbReference type="InterPro" id="IPR024548">
    <property type="entry name" value="Cu2_monoox_C"/>
</dbReference>
<dbReference type="InterPro" id="IPR057626">
    <property type="entry name" value="S-S_Temptin"/>
</dbReference>
<dbReference type="SUPFAM" id="SSF49742">
    <property type="entry name" value="PHM/PNGase F"/>
    <property type="match status" value="2"/>
</dbReference>
<evidence type="ECO:0000256" key="3">
    <source>
        <dbReference type="SAM" id="SignalP"/>
    </source>
</evidence>
<reference evidence="7" key="1">
    <citation type="submission" date="2021-02" db="EMBL/GenBank/DDBJ databases">
        <authorList>
            <person name="Dougan E. K."/>
            <person name="Rhodes N."/>
            <person name="Thang M."/>
            <person name="Chan C."/>
        </authorList>
    </citation>
    <scope>NUCLEOTIDE SEQUENCE</scope>
</reference>
<evidence type="ECO:0000313" key="7">
    <source>
        <dbReference type="EMBL" id="CAE8636071.1"/>
    </source>
</evidence>
<dbReference type="InterPro" id="IPR000945">
    <property type="entry name" value="DBH-like"/>
</dbReference>
<feature type="signal peptide" evidence="3">
    <location>
        <begin position="1"/>
        <end position="21"/>
    </location>
</feature>
<organism evidence="7 8">
    <name type="scientific">Polarella glacialis</name>
    <name type="common">Dinoflagellate</name>
    <dbReference type="NCBI Taxonomy" id="89957"/>
    <lineage>
        <taxon>Eukaryota</taxon>
        <taxon>Sar</taxon>
        <taxon>Alveolata</taxon>
        <taxon>Dinophyceae</taxon>
        <taxon>Suessiales</taxon>
        <taxon>Suessiaceae</taxon>
        <taxon>Polarella</taxon>
    </lineage>
</organism>
<protein>
    <recommendedName>
        <fullName evidence="9">Peptidylglycine monooxygenase</fullName>
    </recommendedName>
</protein>
<dbReference type="Proteomes" id="UP000654075">
    <property type="component" value="Unassembled WGS sequence"/>
</dbReference>
<dbReference type="PANTHER" id="PTHR10157">
    <property type="entry name" value="DOPAMINE BETA HYDROXYLASE RELATED"/>
    <property type="match status" value="1"/>
</dbReference>
<dbReference type="PANTHER" id="PTHR10157:SF23">
    <property type="entry name" value="MOXD1 HOMOLOG 1"/>
    <property type="match status" value="1"/>
</dbReference>
<evidence type="ECO:0000256" key="2">
    <source>
        <dbReference type="ARBA" id="ARBA00023180"/>
    </source>
</evidence>
<keyword evidence="2" id="KW-0325">Glycoprotein</keyword>
<evidence type="ECO:0000259" key="5">
    <source>
        <dbReference type="Pfam" id="PF03712"/>
    </source>
</evidence>
<dbReference type="AlphaFoldDB" id="A0A813HEJ0"/>
<dbReference type="GO" id="GO:0004500">
    <property type="term" value="F:dopamine beta-monooxygenase activity"/>
    <property type="evidence" value="ECO:0007669"/>
    <property type="project" value="InterPro"/>
</dbReference>
<dbReference type="InterPro" id="IPR036939">
    <property type="entry name" value="Cu2_ascorb_mOase_N_sf"/>
</dbReference>
<dbReference type="OrthoDB" id="129121at2759"/>
<gene>
    <name evidence="7" type="ORF">PGLA1383_LOCUS51610</name>
</gene>
<sequence length="635" mass="68365">MAGSMVLAVRLWAAASLCVSAFPSFRTRVPNGFRVTCPTGAQGCLPGNTSAGQPDSICNGIGHRTCAGATLPLNLFGLALEKYNYTWTRELCEEDSDSDGLTNGEELGDPCCLWEDYDTPSAYTGTFAASHPGVPNVASGYVRPACATTAPASKAAKMNAFNPWEEQRQAEMFIDSYQIPAARTTYVDFAVNFPDESMDLFHVVFAEVILRSQDNLHHFVIKGCTNKWPDDKVGKVIGRAESRSLNDCDTTFGAWAPGSPIVSMPSWLGRPVGSAARIVAFQIQAHFNNPSRVPCQFSNDGFRIHYTPTLRNETATAFASTTLSVNAAMGVPAGKKRFFLTRSCLLDVKDDLGQPAKFHVATVNYHAHLLGREMYSELTQGSQTMDFGSSSIWHFDDQYNRNLLPMNVTLQTGDHIQTTCVFNSLDKTETVNFGVETTDEMCWASFVGWPGNVRANCSGHLWMGELSDDEPGLGLALRHKEKASGFVWDGADLSNGGKMLGGSMRTLACFDFPQAQGWCPTIIAGIKANASLNCNTDLREYHPILDGQTILTICCSQACSAVCPGHPLCPGSTTSTTTLDESLCRAQTTPPYKGSSSVSAQTTTKGASSVPISSCYGAQLAASVALLLVVLIGDL</sequence>
<evidence type="ECO:0000259" key="4">
    <source>
        <dbReference type="Pfam" id="PF01082"/>
    </source>
</evidence>
<accession>A0A813HEJ0</accession>
<dbReference type="InterPro" id="IPR008977">
    <property type="entry name" value="PHM/PNGase_F_dom_sf"/>
</dbReference>
<keyword evidence="1" id="KW-1015">Disulfide bond</keyword>
<proteinExistence type="predicted"/>
<feature type="domain" description="Copper type II ascorbate-dependent monooxygenase N-terminal" evidence="4">
    <location>
        <begin position="172"/>
        <end position="292"/>
    </location>
</feature>
<dbReference type="Pfam" id="PF01082">
    <property type="entry name" value="Cu2_monooxygen"/>
    <property type="match status" value="1"/>
</dbReference>
<dbReference type="EMBL" id="CAJNNV010031402">
    <property type="protein sequence ID" value="CAE8636071.1"/>
    <property type="molecule type" value="Genomic_DNA"/>
</dbReference>
<evidence type="ECO:0000256" key="1">
    <source>
        <dbReference type="ARBA" id="ARBA00023157"/>
    </source>
</evidence>
<dbReference type="InterPro" id="IPR014784">
    <property type="entry name" value="Cu2_ascorb_mOase-like_C"/>
</dbReference>
<evidence type="ECO:0008006" key="9">
    <source>
        <dbReference type="Google" id="ProtNLM"/>
    </source>
</evidence>
<feature type="domain" description="Temptin Cys/Cys disulfide" evidence="6">
    <location>
        <begin position="20"/>
        <end position="133"/>
    </location>
</feature>
<comment type="caution">
    <text evidence="7">The sequence shown here is derived from an EMBL/GenBank/DDBJ whole genome shotgun (WGS) entry which is preliminary data.</text>
</comment>
<evidence type="ECO:0000259" key="6">
    <source>
        <dbReference type="Pfam" id="PF24784"/>
    </source>
</evidence>
<dbReference type="Pfam" id="PF03712">
    <property type="entry name" value="Cu2_monoox_C"/>
    <property type="match status" value="1"/>
</dbReference>
<dbReference type="GO" id="GO:0005507">
    <property type="term" value="F:copper ion binding"/>
    <property type="evidence" value="ECO:0007669"/>
    <property type="project" value="InterPro"/>
</dbReference>
<feature type="chain" id="PRO_5032693809" description="Peptidylglycine monooxygenase" evidence="3">
    <location>
        <begin position="22"/>
        <end position="635"/>
    </location>
</feature>
<dbReference type="Gene3D" id="2.60.120.310">
    <property type="entry name" value="Copper type II, ascorbate-dependent monooxygenase, N-terminal domain"/>
    <property type="match status" value="1"/>
</dbReference>
<keyword evidence="8" id="KW-1185">Reference proteome</keyword>
<dbReference type="InterPro" id="IPR000323">
    <property type="entry name" value="Cu2_ascorb_mOase_N"/>
</dbReference>
<dbReference type="Pfam" id="PF24784">
    <property type="entry name" value="Temptin_C"/>
    <property type="match status" value="1"/>
</dbReference>